<dbReference type="GO" id="GO:0016887">
    <property type="term" value="F:ATP hydrolysis activity"/>
    <property type="evidence" value="ECO:0007669"/>
    <property type="project" value="InterPro"/>
</dbReference>
<reference evidence="3 4" key="1">
    <citation type="submission" date="2018-08" db="EMBL/GenBank/DDBJ databases">
        <title>A genome reference for cultivated species of the human gut microbiota.</title>
        <authorList>
            <person name="Zou Y."/>
            <person name="Xue W."/>
            <person name="Luo G."/>
        </authorList>
    </citation>
    <scope>NUCLEOTIDE SEQUENCE [LARGE SCALE GENOMIC DNA]</scope>
    <source>
        <strain evidence="3 4">TF11-7</strain>
    </source>
</reference>
<dbReference type="PANTHER" id="PTHR30486:SF15">
    <property type="entry name" value="TYPE II_IV SECRETION SYSTEM ATPASE"/>
    <property type="match status" value="1"/>
</dbReference>
<dbReference type="InterPro" id="IPR027417">
    <property type="entry name" value="P-loop_NTPase"/>
</dbReference>
<evidence type="ECO:0000259" key="2">
    <source>
        <dbReference type="Pfam" id="PF00437"/>
    </source>
</evidence>
<proteinExistence type="inferred from homology"/>
<accession>A0A3E4LRV3</accession>
<dbReference type="InterPro" id="IPR001482">
    <property type="entry name" value="T2SS/T4SS_dom"/>
</dbReference>
<dbReference type="AlphaFoldDB" id="A0A3E4LRV3"/>
<dbReference type="Pfam" id="PF00437">
    <property type="entry name" value="T2SSE"/>
    <property type="match status" value="1"/>
</dbReference>
<evidence type="ECO:0000313" key="3">
    <source>
        <dbReference type="EMBL" id="RGK39842.1"/>
    </source>
</evidence>
<name>A0A3E4LRV3_9FIRM</name>
<dbReference type="RefSeq" id="WP_117688150.1">
    <property type="nucleotide sequence ID" value="NZ_DXNI01000032.1"/>
</dbReference>
<comment type="caution">
    <text evidence="3">The sequence shown here is derived from an EMBL/GenBank/DDBJ whole genome shotgun (WGS) entry which is preliminary data.</text>
</comment>
<evidence type="ECO:0000313" key="4">
    <source>
        <dbReference type="Proteomes" id="UP000260793"/>
    </source>
</evidence>
<evidence type="ECO:0000256" key="1">
    <source>
        <dbReference type="ARBA" id="ARBA00006611"/>
    </source>
</evidence>
<dbReference type="Proteomes" id="UP000260793">
    <property type="component" value="Unassembled WGS sequence"/>
</dbReference>
<feature type="domain" description="Bacterial type II secretion system protein E" evidence="2">
    <location>
        <begin position="65"/>
        <end position="393"/>
    </location>
</feature>
<dbReference type="EMBL" id="QSQN01000017">
    <property type="protein sequence ID" value="RGK39842.1"/>
    <property type="molecule type" value="Genomic_DNA"/>
</dbReference>
<dbReference type="Gene3D" id="3.40.50.300">
    <property type="entry name" value="P-loop containing nucleotide triphosphate hydrolases"/>
    <property type="match status" value="1"/>
</dbReference>
<dbReference type="CDD" id="cd01130">
    <property type="entry name" value="VirB11-like_ATPase"/>
    <property type="match status" value="1"/>
</dbReference>
<protein>
    <submittedName>
        <fullName evidence="3">CpaF family protein</fullName>
    </submittedName>
</protein>
<dbReference type="Gene3D" id="3.30.450.380">
    <property type="match status" value="1"/>
</dbReference>
<sequence>MNERRAELIYGQVLQRMDMTRETGDEELQELIRMTLEEASEKEYLPLNEKIELSRELFHAFRKLDILQELLEDPKITEIMVNGTDHIFYEKGGRLFRSERKFMSEERLVDVIQQIVGEENRYVSEASPIVDARLKDGSRVNVVMKPVAVNGPILTIRTFPEEPLTMKKLIDCGSMTEEAAQFIRKLVIAKYNIFVSGGTGAGKTTFLNAMSDFIPKDERIITIEDNAEMQIRGVENLVKLEARGANLEGEGAVTIRDLIRSALRMRPDRIIVGEVRGDETVDMISSAMLNGHSGSMSTGHANNPTDMLHRLETMMLMGIDLPLAAVQRQIASALDIIIHLGRLRDKSRKVLQITEIEKYESGKIHTRTLYEFREEGMEHGKIKGRLMKVAELSNQEKLMAAGYKEA</sequence>
<organism evidence="3 4">
    <name type="scientific">[Ruminococcus] lactaris</name>
    <dbReference type="NCBI Taxonomy" id="46228"/>
    <lineage>
        <taxon>Bacteria</taxon>
        <taxon>Bacillati</taxon>
        <taxon>Bacillota</taxon>
        <taxon>Clostridia</taxon>
        <taxon>Lachnospirales</taxon>
        <taxon>Lachnospiraceae</taxon>
        <taxon>Mediterraneibacter</taxon>
    </lineage>
</organism>
<dbReference type="PANTHER" id="PTHR30486">
    <property type="entry name" value="TWITCHING MOTILITY PROTEIN PILT"/>
    <property type="match status" value="1"/>
</dbReference>
<comment type="similarity">
    <text evidence="1">Belongs to the GSP E family.</text>
</comment>
<dbReference type="SUPFAM" id="SSF52540">
    <property type="entry name" value="P-loop containing nucleoside triphosphate hydrolases"/>
    <property type="match status" value="1"/>
</dbReference>
<dbReference type="InterPro" id="IPR050921">
    <property type="entry name" value="T4SS_GSP_E_ATPase"/>
</dbReference>
<gene>
    <name evidence="3" type="ORF">DXD17_07595</name>
</gene>